<dbReference type="Gene3D" id="2.40.110.10">
    <property type="entry name" value="Butyryl-CoA Dehydrogenase, subunit A, domain 2"/>
    <property type="match status" value="1"/>
</dbReference>
<keyword evidence="4" id="KW-1185">Reference proteome</keyword>
<feature type="transmembrane region" description="Helical" evidence="1">
    <location>
        <begin position="228"/>
        <end position="254"/>
    </location>
</feature>
<dbReference type="PANTHER" id="PTHR10909">
    <property type="entry name" value="ELECTRON TRANSPORT OXIDOREDUCTASE"/>
    <property type="match status" value="1"/>
</dbReference>
<dbReference type="SUPFAM" id="SSF47203">
    <property type="entry name" value="Acyl-CoA dehydrogenase C-terminal domain-like"/>
    <property type="match status" value="1"/>
</dbReference>
<evidence type="ECO:0000313" key="4">
    <source>
        <dbReference type="Proteomes" id="UP000559256"/>
    </source>
</evidence>
<dbReference type="GO" id="GO:0071949">
    <property type="term" value="F:FAD binding"/>
    <property type="evidence" value="ECO:0007669"/>
    <property type="project" value="InterPro"/>
</dbReference>
<proteinExistence type="predicted"/>
<dbReference type="GO" id="GO:0055088">
    <property type="term" value="P:lipid homeostasis"/>
    <property type="evidence" value="ECO:0007669"/>
    <property type="project" value="TreeGrafter"/>
</dbReference>
<accession>A0A8H5FPL6</accession>
<dbReference type="InterPro" id="IPR009100">
    <property type="entry name" value="AcylCoA_DH/oxidase_NM_dom_sf"/>
</dbReference>
<keyword evidence="1" id="KW-1133">Transmembrane helix</keyword>
<gene>
    <name evidence="3" type="ORF">D9758_014147</name>
</gene>
<dbReference type="InterPro" id="IPR012258">
    <property type="entry name" value="Acyl-CoA_oxidase"/>
</dbReference>
<sequence length="537" mass="59023">MASNTEQQRAALEAYQEAEWLAHRSGLSLDDIVNVTAKFWDVWSNPAVVRNGAATNLFCIQYNLVLGTLGPLVDFRPELKRIVDDLLTYKAIGQFCLTEVGHGLDAARLETIATPTREGKFLLSTPNANAAKYMSPTVPVLGKPCYAIVFARLVVDGTDNGIKAFLVQLNDGHTMSPGIICKRLPYRGNAAPLNHSITSFHQVLLPADSLLSDPRAPKIPRIDFLLSIWRVAVGTLSVGIMAIPALQIAAYITYKYSLRRKVSTPSGSSVSIFSFRTQQLPIFYAVAQAFVFKAFSKFATTQFSNKELDFRVRHGIATCFKTVTIKAALTGQESLSERCGVQGLFNYNHTSLFHANTRGVAIAEGDILVLCIRLASELIQGRYSLPGYKHGGLLAKHADGLLTTYQNIWQGKGRRAHPDFSNMILPQAQTLVSAIGHSMAYNAAVKAGVDQKLLDLYECAVIREDLAWFVGEKLVSYYSFQEQENRAITAAQSGIDGWINGMKVSEAVNVPIVDDAKWAEFVDGLQKAPRYVAQARL</sequence>
<dbReference type="GO" id="GO:0005777">
    <property type="term" value="C:peroxisome"/>
    <property type="evidence" value="ECO:0007669"/>
    <property type="project" value="InterPro"/>
</dbReference>
<dbReference type="GO" id="GO:0033540">
    <property type="term" value="P:fatty acid beta-oxidation using acyl-CoA oxidase"/>
    <property type="evidence" value="ECO:0007669"/>
    <property type="project" value="TreeGrafter"/>
</dbReference>
<dbReference type="SUPFAM" id="SSF56645">
    <property type="entry name" value="Acyl-CoA dehydrogenase NM domain-like"/>
    <property type="match status" value="1"/>
</dbReference>
<dbReference type="Gene3D" id="1.20.140.10">
    <property type="entry name" value="Butyryl-CoA Dehydrogenase, subunit A, domain 3"/>
    <property type="match status" value="1"/>
</dbReference>
<dbReference type="Proteomes" id="UP000559256">
    <property type="component" value="Unassembled WGS sequence"/>
</dbReference>
<feature type="domain" description="Acyl-CoA oxidase C-alpha1" evidence="2">
    <location>
        <begin position="244"/>
        <end position="378"/>
    </location>
</feature>
<evidence type="ECO:0000259" key="2">
    <source>
        <dbReference type="Pfam" id="PF22924"/>
    </source>
</evidence>
<protein>
    <recommendedName>
        <fullName evidence="2">Acyl-CoA oxidase C-alpha1 domain-containing protein</fullName>
    </recommendedName>
</protein>
<name>A0A8H5FPL6_9AGAR</name>
<dbReference type="InterPro" id="IPR055060">
    <property type="entry name" value="ACOX_C_alpha1"/>
</dbReference>
<dbReference type="EMBL" id="JAACJM010000124">
    <property type="protein sequence ID" value="KAF5344471.1"/>
    <property type="molecule type" value="Genomic_DNA"/>
</dbReference>
<comment type="caution">
    <text evidence="3">The sequence shown here is derived from an EMBL/GenBank/DDBJ whole genome shotgun (WGS) entry which is preliminary data.</text>
</comment>
<dbReference type="Pfam" id="PF22924">
    <property type="entry name" value="ACOX_C_alpha1"/>
    <property type="match status" value="1"/>
</dbReference>
<dbReference type="OrthoDB" id="538336at2759"/>
<keyword evidence="1" id="KW-0812">Transmembrane</keyword>
<dbReference type="GO" id="GO:0003997">
    <property type="term" value="F:acyl-CoA oxidase activity"/>
    <property type="evidence" value="ECO:0007669"/>
    <property type="project" value="InterPro"/>
</dbReference>
<dbReference type="PANTHER" id="PTHR10909:SF382">
    <property type="entry name" value="ACYL-COENZYME A OXIDASE"/>
    <property type="match status" value="1"/>
</dbReference>
<evidence type="ECO:0000313" key="3">
    <source>
        <dbReference type="EMBL" id="KAF5344471.1"/>
    </source>
</evidence>
<dbReference type="GO" id="GO:0005504">
    <property type="term" value="F:fatty acid binding"/>
    <property type="evidence" value="ECO:0007669"/>
    <property type="project" value="TreeGrafter"/>
</dbReference>
<dbReference type="InterPro" id="IPR036250">
    <property type="entry name" value="AcylCo_DH-like_C"/>
</dbReference>
<dbReference type="InterPro" id="IPR046373">
    <property type="entry name" value="Acyl-CoA_Oxase/DH_mid-dom_sf"/>
</dbReference>
<evidence type="ECO:0000256" key="1">
    <source>
        <dbReference type="SAM" id="Phobius"/>
    </source>
</evidence>
<keyword evidence="1" id="KW-0472">Membrane</keyword>
<dbReference type="AlphaFoldDB" id="A0A8H5FPL6"/>
<reference evidence="3 4" key="1">
    <citation type="journal article" date="2020" name="ISME J.">
        <title>Uncovering the hidden diversity of litter-decomposition mechanisms in mushroom-forming fungi.</title>
        <authorList>
            <person name="Floudas D."/>
            <person name="Bentzer J."/>
            <person name="Ahren D."/>
            <person name="Johansson T."/>
            <person name="Persson P."/>
            <person name="Tunlid A."/>
        </authorList>
    </citation>
    <scope>NUCLEOTIDE SEQUENCE [LARGE SCALE GENOMIC DNA]</scope>
    <source>
        <strain evidence="3 4">CBS 291.85</strain>
    </source>
</reference>
<organism evidence="3 4">
    <name type="scientific">Tetrapyrgos nigripes</name>
    <dbReference type="NCBI Taxonomy" id="182062"/>
    <lineage>
        <taxon>Eukaryota</taxon>
        <taxon>Fungi</taxon>
        <taxon>Dikarya</taxon>
        <taxon>Basidiomycota</taxon>
        <taxon>Agaricomycotina</taxon>
        <taxon>Agaricomycetes</taxon>
        <taxon>Agaricomycetidae</taxon>
        <taxon>Agaricales</taxon>
        <taxon>Marasmiineae</taxon>
        <taxon>Marasmiaceae</taxon>
        <taxon>Tetrapyrgos</taxon>
    </lineage>
</organism>